<feature type="region of interest" description="Disordered" evidence="1">
    <location>
        <begin position="215"/>
        <end position="234"/>
    </location>
</feature>
<feature type="region of interest" description="Disordered" evidence="1">
    <location>
        <begin position="405"/>
        <end position="429"/>
    </location>
</feature>
<gene>
    <name evidence="2" type="ORF">B0H15DRAFT_955110</name>
    <name evidence="3" type="ORF">B0H15DRAFT_955115</name>
</gene>
<feature type="region of interest" description="Disordered" evidence="1">
    <location>
        <begin position="273"/>
        <end position="298"/>
    </location>
</feature>
<proteinExistence type="predicted"/>
<dbReference type="AlphaFoldDB" id="A0AAD6TV58"/>
<dbReference type="Proteomes" id="UP001222325">
    <property type="component" value="Unassembled WGS sequence"/>
</dbReference>
<reference evidence="3" key="1">
    <citation type="submission" date="2023-03" db="EMBL/GenBank/DDBJ databases">
        <title>Massive genome expansion in bonnet fungi (Mycena s.s.) driven by repeated elements and novel gene families across ecological guilds.</title>
        <authorList>
            <consortium name="Lawrence Berkeley National Laboratory"/>
            <person name="Harder C.B."/>
            <person name="Miyauchi S."/>
            <person name="Viragh M."/>
            <person name="Kuo A."/>
            <person name="Thoen E."/>
            <person name="Andreopoulos B."/>
            <person name="Lu D."/>
            <person name="Skrede I."/>
            <person name="Drula E."/>
            <person name="Henrissat B."/>
            <person name="Morin E."/>
            <person name="Kohler A."/>
            <person name="Barry K."/>
            <person name="LaButti K."/>
            <person name="Morin E."/>
            <person name="Salamov A."/>
            <person name="Lipzen A."/>
            <person name="Mereny Z."/>
            <person name="Hegedus B."/>
            <person name="Baldrian P."/>
            <person name="Stursova M."/>
            <person name="Weitz H."/>
            <person name="Taylor A."/>
            <person name="Grigoriev I.V."/>
            <person name="Nagy L.G."/>
            <person name="Martin F."/>
            <person name="Kauserud H."/>
        </authorList>
    </citation>
    <scope>NUCLEOTIDE SEQUENCE</scope>
    <source>
        <strain evidence="3">CBHHK173m</strain>
    </source>
</reference>
<feature type="compositionally biased region" description="Basic residues" evidence="1">
    <location>
        <begin position="273"/>
        <end position="283"/>
    </location>
</feature>
<evidence type="ECO:0000313" key="4">
    <source>
        <dbReference type="Proteomes" id="UP001222325"/>
    </source>
</evidence>
<dbReference type="EMBL" id="JARJCN010000073">
    <property type="protein sequence ID" value="KAJ7077427.1"/>
    <property type="molecule type" value="Genomic_DNA"/>
</dbReference>
<feature type="compositionally biased region" description="Low complexity" evidence="1">
    <location>
        <begin position="407"/>
        <end position="425"/>
    </location>
</feature>
<accession>A0AAD6TV58</accession>
<protein>
    <submittedName>
        <fullName evidence="3">Uncharacterized protein</fullName>
    </submittedName>
</protein>
<evidence type="ECO:0000256" key="1">
    <source>
        <dbReference type="SAM" id="MobiDB-lite"/>
    </source>
</evidence>
<keyword evidence="4" id="KW-1185">Reference proteome</keyword>
<dbReference type="EMBL" id="JARJCN010000073">
    <property type="protein sequence ID" value="KAJ7077423.1"/>
    <property type="molecule type" value="Genomic_DNA"/>
</dbReference>
<evidence type="ECO:0000313" key="2">
    <source>
        <dbReference type="EMBL" id="KAJ7077423.1"/>
    </source>
</evidence>
<name>A0AAD6TV58_9AGAR</name>
<organism evidence="3 4">
    <name type="scientific">Mycena belliarum</name>
    <dbReference type="NCBI Taxonomy" id="1033014"/>
    <lineage>
        <taxon>Eukaryota</taxon>
        <taxon>Fungi</taxon>
        <taxon>Dikarya</taxon>
        <taxon>Basidiomycota</taxon>
        <taxon>Agaricomycotina</taxon>
        <taxon>Agaricomycetes</taxon>
        <taxon>Agaricomycetidae</taxon>
        <taxon>Agaricales</taxon>
        <taxon>Marasmiineae</taxon>
        <taxon>Mycenaceae</taxon>
        <taxon>Mycena</taxon>
    </lineage>
</organism>
<evidence type="ECO:0000313" key="3">
    <source>
        <dbReference type="EMBL" id="KAJ7077427.1"/>
    </source>
</evidence>
<sequence>MPKGEQRDDPHDVVTASTLLPSLSSLPVSLLPLCPRVSRLAPALHPPRHRRLAAPFASACTLHRLHTARRTPHAAMSSVRRCELVSRGLAQSQLARCKSHGCQVSSGEVLKLKSRVPRPRPTPLVPLAFRRPFRPRTALSISFASCAPVCVERIAAAAALIARMRLTRLQRHTLRARHKPCRALSCNSSATHSPPPLACPLLFHPAARPSPAALLSAATSCPRSPPPPASLDHRARPRRVPTRLLVASLRASASESHARESRERFTALRVRVRSDHRRAHSHARGSAAEANSPLHGALPARCRDRFGQQLRRSARARPRSGSALHCAWRANGLRGGRIECARCEALPAALPRDRRAGLRARAEQSRRAQLAAACPSPRPLSRSLTPLALANAVAAALSFPRARDTSRLVSRPLPSRPLPSHARLSARTQRRRVRLAGTLPSDALAGSLPSVAPVALARLSPRRTSCTPPWPQPQRVRGINPLAFASRAAAALSVPDPRGTSVLAICGRGADERYCAPQLAAALRLPAASPRRILGGAGQQAQLGAALSPLARCESQLRRGGISAAHGSIWGALSRAAIRAGSKSEAAASRASGLRTADPSAPLVLPPYILAISALQFERAARISADDGRYRCSAEFGATLKWVQEPGARGFATPNGKSIGARRTYIQLRTDPCARSALRTQS</sequence>
<comment type="caution">
    <text evidence="3">The sequence shown here is derived from an EMBL/GenBank/DDBJ whole genome shotgun (WGS) entry which is preliminary data.</text>
</comment>